<gene>
    <name evidence="2" type="ORF">PCOR1329_LOCUS55788</name>
</gene>
<dbReference type="EMBL" id="CAUYUJ010016849">
    <property type="protein sequence ID" value="CAK0869433.1"/>
    <property type="molecule type" value="Genomic_DNA"/>
</dbReference>
<name>A0ABN9V940_9DINO</name>
<feature type="region of interest" description="Disordered" evidence="1">
    <location>
        <begin position="257"/>
        <end position="278"/>
    </location>
</feature>
<feature type="compositionally biased region" description="Basic and acidic residues" evidence="1">
    <location>
        <begin position="59"/>
        <end position="77"/>
    </location>
</feature>
<evidence type="ECO:0000313" key="2">
    <source>
        <dbReference type="EMBL" id="CAK0869433.1"/>
    </source>
</evidence>
<evidence type="ECO:0000256" key="1">
    <source>
        <dbReference type="SAM" id="MobiDB-lite"/>
    </source>
</evidence>
<proteinExistence type="predicted"/>
<protein>
    <submittedName>
        <fullName evidence="2">Uncharacterized protein</fullName>
    </submittedName>
</protein>
<feature type="region of interest" description="Disordered" evidence="1">
    <location>
        <begin position="308"/>
        <end position="334"/>
    </location>
</feature>
<organism evidence="2 3">
    <name type="scientific">Prorocentrum cordatum</name>
    <dbReference type="NCBI Taxonomy" id="2364126"/>
    <lineage>
        <taxon>Eukaryota</taxon>
        <taxon>Sar</taxon>
        <taxon>Alveolata</taxon>
        <taxon>Dinophyceae</taxon>
        <taxon>Prorocentrales</taxon>
        <taxon>Prorocentraceae</taxon>
        <taxon>Prorocentrum</taxon>
    </lineage>
</organism>
<evidence type="ECO:0000313" key="3">
    <source>
        <dbReference type="Proteomes" id="UP001189429"/>
    </source>
</evidence>
<accession>A0ABN9V940</accession>
<feature type="region of interest" description="Disordered" evidence="1">
    <location>
        <begin position="142"/>
        <end position="232"/>
    </location>
</feature>
<comment type="caution">
    <text evidence="2">The sequence shown here is derived from an EMBL/GenBank/DDBJ whole genome shotgun (WGS) entry which is preliminary data.</text>
</comment>
<reference evidence="2" key="1">
    <citation type="submission" date="2023-10" db="EMBL/GenBank/DDBJ databases">
        <authorList>
            <person name="Chen Y."/>
            <person name="Shah S."/>
            <person name="Dougan E. K."/>
            <person name="Thang M."/>
            <person name="Chan C."/>
        </authorList>
    </citation>
    <scope>NUCLEOTIDE SEQUENCE [LARGE SCALE GENOMIC DNA]</scope>
</reference>
<feature type="region of interest" description="Disordered" evidence="1">
    <location>
        <begin position="47"/>
        <end position="94"/>
    </location>
</feature>
<keyword evidence="3" id="KW-1185">Reference proteome</keyword>
<sequence>MLLATSDLWALGDRCTRPPGLAREARTPTLGLGGALVGARACARFPSPGHGALRRQRHRVDGRPAQDPRFPPKEDRRSRRTALAPPSISRARGAGRPSWVLVHGWPAAGRQLLQVRPGVVDDVLIVRWDPRAAAALLVPEQRQRGPARRVARAHAEQPHGLAERGGGGGAREPSRGRAEPQPAAHPRVGGEQRQRPALGAMLRARGGQRRAGGAEAGDAAAGAGPGARARARSTGCTACQLAVREHGREWRAAEHRLSGPHPAGGHAAPARPRGHHLGRGRRHGLGGARWGGHKWGGSKRSLLCPFRAPSEPQGARSGTVWVPFSDHPRQAPYL</sequence>
<feature type="compositionally biased region" description="Low complexity" evidence="1">
    <location>
        <begin position="195"/>
        <end position="228"/>
    </location>
</feature>
<dbReference type="Proteomes" id="UP001189429">
    <property type="component" value="Unassembled WGS sequence"/>
</dbReference>
<feature type="compositionally biased region" description="Low complexity" evidence="1">
    <location>
        <begin position="259"/>
        <end position="271"/>
    </location>
</feature>